<dbReference type="Proteomes" id="UP000784294">
    <property type="component" value="Unassembled WGS sequence"/>
</dbReference>
<organism evidence="2 3">
    <name type="scientific">Protopolystoma xenopodis</name>
    <dbReference type="NCBI Taxonomy" id="117903"/>
    <lineage>
        <taxon>Eukaryota</taxon>
        <taxon>Metazoa</taxon>
        <taxon>Spiralia</taxon>
        <taxon>Lophotrochozoa</taxon>
        <taxon>Platyhelminthes</taxon>
        <taxon>Monogenea</taxon>
        <taxon>Polyopisthocotylea</taxon>
        <taxon>Polystomatidea</taxon>
        <taxon>Polystomatidae</taxon>
        <taxon>Protopolystoma</taxon>
    </lineage>
</organism>
<dbReference type="OrthoDB" id="5204190at2759"/>
<dbReference type="EMBL" id="CAAALY010010689">
    <property type="protein sequence ID" value="VEL11047.1"/>
    <property type="molecule type" value="Genomic_DNA"/>
</dbReference>
<comment type="caution">
    <text evidence="2">The sequence shown here is derived from an EMBL/GenBank/DDBJ whole genome shotgun (WGS) entry which is preliminary data.</text>
</comment>
<evidence type="ECO:0000313" key="2">
    <source>
        <dbReference type="EMBL" id="VEL11047.1"/>
    </source>
</evidence>
<accession>A0A448WGA1</accession>
<protein>
    <recommendedName>
        <fullName evidence="4">Far upstream element-binding protein C-terminal domain-containing protein</fullName>
    </recommendedName>
</protein>
<dbReference type="AlphaFoldDB" id="A0A448WGA1"/>
<name>A0A448WGA1_9PLAT</name>
<keyword evidence="3" id="KW-1185">Reference proteome</keyword>
<sequence>MPAPTYNPYPAQPDYCAAWAEYYRRQKMQGYVDATQWQTQQQPAVVAAAPVPQQAAPGMHPSQAGMHQAQAGMHQAQAGMHQAQAGMHPAQAGMHQTQAGMPTAPVLSAYPGQPAAPGQVSVLADFALHFTWEGELKGFYDYTQWQWQWQAWQQAWQQQQQQPGQQSAALGAPPTQAPQPAGQ</sequence>
<reference evidence="2" key="1">
    <citation type="submission" date="2018-11" db="EMBL/GenBank/DDBJ databases">
        <authorList>
            <consortium name="Pathogen Informatics"/>
        </authorList>
    </citation>
    <scope>NUCLEOTIDE SEQUENCE</scope>
</reference>
<evidence type="ECO:0008006" key="4">
    <source>
        <dbReference type="Google" id="ProtNLM"/>
    </source>
</evidence>
<feature type="region of interest" description="Disordered" evidence="1">
    <location>
        <begin position="156"/>
        <end position="183"/>
    </location>
</feature>
<proteinExistence type="predicted"/>
<evidence type="ECO:0000313" key="3">
    <source>
        <dbReference type="Proteomes" id="UP000784294"/>
    </source>
</evidence>
<evidence type="ECO:0000256" key="1">
    <source>
        <dbReference type="SAM" id="MobiDB-lite"/>
    </source>
</evidence>
<gene>
    <name evidence="2" type="ORF">PXEA_LOCUS4487</name>
</gene>